<accession>A0ABY8EAR7</accession>
<dbReference type="Gene3D" id="1.10.3720.10">
    <property type="entry name" value="MetI-like"/>
    <property type="match status" value="1"/>
</dbReference>
<dbReference type="RefSeq" id="WP_277730811.1">
    <property type="nucleotide sequence ID" value="NZ_CP120733.1"/>
</dbReference>
<feature type="transmembrane region" description="Helical" evidence="7">
    <location>
        <begin position="12"/>
        <end position="30"/>
    </location>
</feature>
<keyword evidence="5 7" id="KW-1133">Transmembrane helix</keyword>
<evidence type="ECO:0000259" key="8">
    <source>
        <dbReference type="PROSITE" id="PS50928"/>
    </source>
</evidence>
<dbReference type="PROSITE" id="PS50928">
    <property type="entry name" value="ABC_TM1"/>
    <property type="match status" value="1"/>
</dbReference>
<organism evidence="9 10">
    <name type="scientific">Tepidibacter hydrothermalis</name>
    <dbReference type="NCBI Taxonomy" id="3036126"/>
    <lineage>
        <taxon>Bacteria</taxon>
        <taxon>Bacillati</taxon>
        <taxon>Bacillota</taxon>
        <taxon>Clostridia</taxon>
        <taxon>Peptostreptococcales</taxon>
        <taxon>Peptostreptococcaceae</taxon>
        <taxon>Tepidibacter</taxon>
    </lineage>
</organism>
<keyword evidence="6 7" id="KW-0472">Membrane</keyword>
<evidence type="ECO:0000313" key="9">
    <source>
        <dbReference type="EMBL" id="WFD08894.1"/>
    </source>
</evidence>
<keyword evidence="4 7" id="KW-0812">Transmembrane</keyword>
<protein>
    <submittedName>
        <fullName evidence="9">ABC transporter permease subunit</fullName>
    </submittedName>
</protein>
<name>A0ABY8EAR7_9FIRM</name>
<feature type="transmembrane region" description="Helical" evidence="7">
    <location>
        <begin position="221"/>
        <end position="242"/>
    </location>
</feature>
<comment type="subcellular location">
    <subcellularLocation>
        <location evidence="1 7">Cell membrane</location>
        <topology evidence="1 7">Multi-pass membrane protein</topology>
    </subcellularLocation>
</comment>
<dbReference type="Pfam" id="PF00528">
    <property type="entry name" value="BPD_transp_1"/>
    <property type="match status" value="1"/>
</dbReference>
<proteinExistence type="inferred from homology"/>
<evidence type="ECO:0000256" key="3">
    <source>
        <dbReference type="ARBA" id="ARBA00022475"/>
    </source>
</evidence>
<feature type="transmembrane region" description="Helical" evidence="7">
    <location>
        <begin position="124"/>
        <end position="143"/>
    </location>
</feature>
<feature type="transmembrane region" description="Helical" evidence="7">
    <location>
        <begin position="93"/>
        <end position="117"/>
    </location>
</feature>
<evidence type="ECO:0000256" key="1">
    <source>
        <dbReference type="ARBA" id="ARBA00004651"/>
    </source>
</evidence>
<dbReference type="InterPro" id="IPR000515">
    <property type="entry name" value="MetI-like"/>
</dbReference>
<feature type="transmembrane region" description="Helical" evidence="7">
    <location>
        <begin position="55"/>
        <end position="87"/>
    </location>
</feature>
<evidence type="ECO:0000313" key="10">
    <source>
        <dbReference type="Proteomes" id="UP001222800"/>
    </source>
</evidence>
<keyword evidence="2 7" id="KW-0813">Transport</keyword>
<sequence>MKIAISQNRLYTMISIVSIIVLWKFLYVLLDNPIMIPSPEVTALEFIKIIKSQNFIIIVTATLTRVIIGFLISFISALILGILSGFFKPIYYLLRPIIVIQKATPTMAIILLAIIWLKSELAPILVGFLIIFPIIYSTVIQGIDSVDVKLIEMAKVYKLSRSAVMKNIYIPSIKSSLMSVASSTIGLNLKVIIAAEVLSQPSVSIGTSFQIEKSNLNTAGVFAWALITIIIAGGFDFIIKLLKSHMKN</sequence>
<evidence type="ECO:0000256" key="5">
    <source>
        <dbReference type="ARBA" id="ARBA00022989"/>
    </source>
</evidence>
<reference evidence="9 10" key="1">
    <citation type="submission" date="2023-03" db="EMBL/GenBank/DDBJ databases">
        <title>Complete genome sequence of Tepidibacter sp. SWIR-1, isolated from a deep-sea hydrothermal vent.</title>
        <authorList>
            <person name="Li X."/>
        </authorList>
    </citation>
    <scope>NUCLEOTIDE SEQUENCE [LARGE SCALE GENOMIC DNA]</scope>
    <source>
        <strain evidence="9 10">SWIR-1</strain>
    </source>
</reference>
<evidence type="ECO:0000256" key="7">
    <source>
        <dbReference type="RuleBase" id="RU363032"/>
    </source>
</evidence>
<feature type="domain" description="ABC transmembrane type-1" evidence="8">
    <location>
        <begin position="59"/>
        <end position="239"/>
    </location>
</feature>
<evidence type="ECO:0000256" key="6">
    <source>
        <dbReference type="ARBA" id="ARBA00023136"/>
    </source>
</evidence>
<comment type="similarity">
    <text evidence="7">Belongs to the binding-protein-dependent transport system permease family.</text>
</comment>
<dbReference type="SUPFAM" id="SSF161098">
    <property type="entry name" value="MetI-like"/>
    <property type="match status" value="1"/>
</dbReference>
<gene>
    <name evidence="9" type="ORF">P4S50_10880</name>
</gene>
<dbReference type="PANTHER" id="PTHR30151:SF0">
    <property type="entry name" value="ABC TRANSPORTER PERMEASE PROTEIN MJ0413-RELATED"/>
    <property type="match status" value="1"/>
</dbReference>
<dbReference type="EMBL" id="CP120733">
    <property type="protein sequence ID" value="WFD08894.1"/>
    <property type="molecule type" value="Genomic_DNA"/>
</dbReference>
<keyword evidence="10" id="KW-1185">Reference proteome</keyword>
<keyword evidence="3" id="KW-1003">Cell membrane</keyword>
<evidence type="ECO:0000256" key="2">
    <source>
        <dbReference type="ARBA" id="ARBA00022448"/>
    </source>
</evidence>
<dbReference type="PANTHER" id="PTHR30151">
    <property type="entry name" value="ALKANE SULFONATE ABC TRANSPORTER-RELATED, MEMBRANE SUBUNIT"/>
    <property type="match status" value="1"/>
</dbReference>
<evidence type="ECO:0000256" key="4">
    <source>
        <dbReference type="ARBA" id="ARBA00022692"/>
    </source>
</evidence>
<dbReference type="InterPro" id="IPR035906">
    <property type="entry name" value="MetI-like_sf"/>
</dbReference>
<dbReference type="Proteomes" id="UP001222800">
    <property type="component" value="Chromosome"/>
</dbReference>